<dbReference type="PANTHER" id="PTHR33620:SF1">
    <property type="entry name" value="UREASE ACCESSORY PROTEIN F"/>
    <property type="match status" value="1"/>
</dbReference>
<protein>
    <submittedName>
        <fullName evidence="3">Urease accessory protein UreF</fullName>
    </submittedName>
</protein>
<gene>
    <name evidence="3" type="ORF">FEG63_09650</name>
</gene>
<keyword evidence="4" id="KW-1185">Reference proteome</keyword>
<sequence>MTDLEQLLAAMRFGDSAFPSGGFAFSSGLEGSHRDGMVQDEDDVAAFVAEQLEGNWHRRDRVLLRRAWAEPDPADVDAFAEAVMTMSVLREASRRAGAAMLATFAAVIDPGLADYRRRVLAGTAPGHLAVTQAVCLRAAGLTLQTTEVVTAWQAVSGIVGAAMRLGIVGHLGAQRTVTAVSPMLVELLQREPPAEPAAFSAYADIAAQRYHDGVRLFAS</sequence>
<evidence type="ECO:0000313" key="3">
    <source>
        <dbReference type="EMBL" id="NTY59813.1"/>
    </source>
</evidence>
<dbReference type="PANTHER" id="PTHR33620">
    <property type="entry name" value="UREASE ACCESSORY PROTEIN F"/>
    <property type="match status" value="1"/>
</dbReference>
<dbReference type="Pfam" id="PF01730">
    <property type="entry name" value="UreF"/>
    <property type="match status" value="1"/>
</dbReference>
<keyword evidence="2" id="KW-0143">Chaperone</keyword>
<keyword evidence="1" id="KW-0996">Nickel insertion</keyword>
<evidence type="ECO:0000256" key="2">
    <source>
        <dbReference type="ARBA" id="ARBA00023186"/>
    </source>
</evidence>
<dbReference type="PIRSF" id="PIRSF009467">
    <property type="entry name" value="Ureas_acces_UreF"/>
    <property type="match status" value="1"/>
</dbReference>
<accession>A0ABX2JQ45</accession>
<evidence type="ECO:0000313" key="4">
    <source>
        <dbReference type="Proteomes" id="UP000708347"/>
    </source>
</evidence>
<dbReference type="EMBL" id="VBSB01000005">
    <property type="protein sequence ID" value="NTY59813.1"/>
    <property type="molecule type" value="Genomic_DNA"/>
</dbReference>
<evidence type="ECO:0000256" key="1">
    <source>
        <dbReference type="ARBA" id="ARBA00022988"/>
    </source>
</evidence>
<comment type="caution">
    <text evidence="3">The sequence shown here is derived from an EMBL/GenBank/DDBJ whole genome shotgun (WGS) entry which is preliminary data.</text>
</comment>
<reference evidence="3 4" key="1">
    <citation type="submission" date="2019-05" db="EMBL/GenBank/DDBJ databases">
        <title>Mycolicibacterium sphagni ENV482 genome assembly.</title>
        <authorList>
            <person name="Chen W."/>
            <person name="Faulkner N.W."/>
            <person name="Hyman M.R."/>
        </authorList>
    </citation>
    <scope>NUCLEOTIDE SEQUENCE [LARGE SCALE GENOMIC DNA]</scope>
    <source>
        <strain evidence="3 4">ENV482</strain>
    </source>
</reference>
<dbReference type="Gene3D" id="1.10.4190.10">
    <property type="entry name" value="Urease accessory protein UreF"/>
    <property type="match status" value="1"/>
</dbReference>
<organism evidence="3 4">
    <name type="scientific">Mycolicibacterium sphagni</name>
    <dbReference type="NCBI Taxonomy" id="1786"/>
    <lineage>
        <taxon>Bacteria</taxon>
        <taxon>Bacillati</taxon>
        <taxon>Actinomycetota</taxon>
        <taxon>Actinomycetes</taxon>
        <taxon>Mycobacteriales</taxon>
        <taxon>Mycobacteriaceae</taxon>
        <taxon>Mycolicibacterium</taxon>
    </lineage>
</organism>
<dbReference type="Proteomes" id="UP000708347">
    <property type="component" value="Unassembled WGS sequence"/>
</dbReference>
<name>A0ABX2JQ45_9MYCO</name>
<dbReference type="InterPro" id="IPR038277">
    <property type="entry name" value="UreF_sf"/>
</dbReference>
<dbReference type="InterPro" id="IPR002639">
    <property type="entry name" value="UreF"/>
</dbReference>
<proteinExistence type="predicted"/>
<dbReference type="RefSeq" id="WP_174397645.1">
    <property type="nucleotide sequence ID" value="NZ_VBSB01000005.1"/>
</dbReference>